<evidence type="ECO:0000313" key="1">
    <source>
        <dbReference type="EMBL" id="WVZ18575.1"/>
    </source>
</evidence>
<dbReference type="Proteomes" id="UP001374535">
    <property type="component" value="Chromosome 2"/>
</dbReference>
<organism evidence="1 2">
    <name type="scientific">Vigna mungo</name>
    <name type="common">Black gram</name>
    <name type="synonym">Phaseolus mungo</name>
    <dbReference type="NCBI Taxonomy" id="3915"/>
    <lineage>
        <taxon>Eukaryota</taxon>
        <taxon>Viridiplantae</taxon>
        <taxon>Streptophyta</taxon>
        <taxon>Embryophyta</taxon>
        <taxon>Tracheophyta</taxon>
        <taxon>Spermatophyta</taxon>
        <taxon>Magnoliopsida</taxon>
        <taxon>eudicotyledons</taxon>
        <taxon>Gunneridae</taxon>
        <taxon>Pentapetalae</taxon>
        <taxon>rosids</taxon>
        <taxon>fabids</taxon>
        <taxon>Fabales</taxon>
        <taxon>Fabaceae</taxon>
        <taxon>Papilionoideae</taxon>
        <taxon>50 kb inversion clade</taxon>
        <taxon>NPAAA clade</taxon>
        <taxon>indigoferoid/millettioid clade</taxon>
        <taxon>Phaseoleae</taxon>
        <taxon>Vigna</taxon>
    </lineage>
</organism>
<name>A0AAQ3NZ25_VIGMU</name>
<gene>
    <name evidence="1" type="ORF">V8G54_005897</name>
</gene>
<dbReference type="AlphaFoldDB" id="A0AAQ3NZ25"/>
<keyword evidence="2" id="KW-1185">Reference proteome</keyword>
<protein>
    <submittedName>
        <fullName evidence="1">Uncharacterized protein</fullName>
    </submittedName>
</protein>
<evidence type="ECO:0000313" key="2">
    <source>
        <dbReference type="Proteomes" id="UP001374535"/>
    </source>
</evidence>
<sequence length="141" mass="16222">MLKAKKRICDYKGVNIEREKVSHTLPSNEIGQGALKQMGFIPHGNNFIHKGDVPVEEGEEDAPIPDELKKAHPHIWRKIATLTRRMEETYNLQAIRHQELLSLHATQHEQMCGLISDIDNRLTNVELHLEEEYDDGSSEEF</sequence>
<accession>A0AAQ3NZ25</accession>
<reference evidence="1 2" key="1">
    <citation type="journal article" date="2023" name="Life. Sci Alliance">
        <title>Evolutionary insights into 3D genome organization and epigenetic landscape of Vigna mungo.</title>
        <authorList>
            <person name="Junaid A."/>
            <person name="Singh B."/>
            <person name="Bhatia S."/>
        </authorList>
    </citation>
    <scope>NUCLEOTIDE SEQUENCE [LARGE SCALE GENOMIC DNA]</scope>
    <source>
        <strain evidence="1">Urdbean</strain>
    </source>
</reference>
<proteinExistence type="predicted"/>
<dbReference type="EMBL" id="CP144699">
    <property type="protein sequence ID" value="WVZ18575.1"/>
    <property type="molecule type" value="Genomic_DNA"/>
</dbReference>